<accession>A0A088S2S7</accession>
<reference evidence="8 9" key="1">
    <citation type="journal article" date="2015" name="Sci. Rep.">
        <title>The genome of Leishmania panamensis: insights into genomics of the L. (Viannia) subgenus.</title>
        <authorList>
            <person name="Llanes A."/>
            <person name="Restrepo C.M."/>
            <person name="Vecchio G.D."/>
            <person name="Anguizola F.J."/>
            <person name="Lleonart R."/>
        </authorList>
    </citation>
    <scope>NUCLEOTIDE SEQUENCE [LARGE SCALE GENOMIC DNA]</scope>
    <source>
        <strain evidence="8 9">MHOM/PA/94/PSC-1</strain>
    </source>
</reference>
<sequence length="1457" mass="153708">MLCDVCDAPITAIACPSNRDEVYFAVGNTVHCSRTASLECSTSVNSPRVTSATVHIATAPPGTTISAMDVAYPSSQLPIVLMGAADRVLARCGAVSDPSRRPCSVVLHADEGRVLRIVVDERRGVVCVATASNDLFYGALDRIAQALHAQTTSSHHDVSACCAFSRVSGPRLGVVLAADCQVQHPLLAERYEGLIASVAKGMSCVSCRIFSATYAGEVVEWEAAEHDDCARVPGTALRQPSREWAGSCSVVSRVQAHPSGCAIFAVRANTTYPMSCGTGSTQGDATALARTHLVSCSDDRSVVLYERRFLIASNGNHLEGHAEPQESDWVLLWRGSGGSFARSRIFDVALHSTWRLSVSKDPEQPWCSCAVYVGVAGEDGSVQVIEVNPSDNGNLVALSLNNVTQGASMQAVATPRLLRCHQHRGHGVYRVAFSTPSPDSVTLISGGFDGAVFAHMLPFALQREKDGEGGAVQLRTHEVMLQPPIVPTATICGNVATDREEVLRPHSSFSSSAKKTDQVRAVHVDSNGFLLACTGRALCVLCAHSPLHSWWIALLPDASRERYKAVGDEPALDWGFPATLESVIAQCCVPSARRENLASIGCALVGTTVGVLRAVPYCYYNAELGVSLPVAALAAAPTRRPEDELLATLALQTFGKITQVSALHVPEGSVSAVPHALSGDSDAVAHSSSDTIKSEFIVATNHVRNTIVLSRMLLAVCHAGSSGGDASTGERSVELCVSAAWHILVVYSDCPGPLTTTLSLLPIPCGLCSMSRLSNESCCSVTGNVVLSLWLLAGDKNGCLLGTRYDVLTCSLEAVSNSLDSHALPPATSLKVVATVHRYVFAEHLHIAISAVCAEICSSAPTGDGVREPGATLITVGGTGGVVEYVYLHASSSSSVGEAVKGSPLPSPAREPLRLPFEVSDVLSVSPCLWVVQCGTTVSFLHRVPGHASWVPVGSCDGVRAPRLLTARIVASSPTGSPIAFFAHCSDGRTVQQILVRPDPTALLPSKLPVFGAQTALLHGVGFPGKDYNCVAYAPAPLHCLLMGNEDSSLALYPIRAARAAMGMPHADSLFGGVLTPLNVCGAHHSNILAVTVLPGTEADVLRFVSVGGGAMVNLWSAGRIFSPLQLLDWWCGSGTPPLHNTTSSPPDGASSADVKGDSVSREPCISSTRFQRRRRKRVVAASASLTLTERNPRFMAVTALSSTEIAVGSSDGTVLLFHVHEDRGAKGRAPQATGATLELRWQGVLNTHRTKPVMCMSSAHDGGCDSLTCSSNADLALPLVMAGDTNGVVYAIDAASHIVRAHARVEQSSVNAISELQRIQKVLPPHAEATTHHWRFAALHDSGVVHLMTLEVAIAQGEGVQAAELQRLWSASTGLTAGRSVHWPALSMPLIVVTEELIIEFDPEAAQRGELRHVHAQRVSVRGVSGAAVVNQTSRNQPLPIRSRVAVVGQGFELVG</sequence>
<keyword evidence="4" id="KW-0819">tRNA processing</keyword>
<evidence type="ECO:0000256" key="6">
    <source>
        <dbReference type="ARBA" id="ARBA00038255"/>
    </source>
</evidence>
<dbReference type="Proteomes" id="UP000063063">
    <property type="component" value="Chromosome 35"/>
</dbReference>
<dbReference type="RefSeq" id="XP_010703463.1">
    <property type="nucleotide sequence ID" value="XM_010705161.1"/>
</dbReference>
<dbReference type="VEuPathDB" id="TriTrypDB:LPAL13_350062000"/>
<evidence type="ECO:0000256" key="3">
    <source>
        <dbReference type="ARBA" id="ARBA00022574"/>
    </source>
</evidence>
<dbReference type="InterPro" id="IPR051973">
    <property type="entry name" value="tRNA_Anticodon_Mtase-Reg"/>
</dbReference>
<dbReference type="EMBL" id="CP009404">
    <property type="protein sequence ID" value="AIO02663.1"/>
    <property type="molecule type" value="Genomic_DNA"/>
</dbReference>
<keyword evidence="5" id="KW-0677">Repeat</keyword>
<keyword evidence="9" id="KW-1185">Reference proteome</keyword>
<evidence type="ECO:0000313" key="8">
    <source>
        <dbReference type="EMBL" id="AIO02663.1"/>
    </source>
</evidence>
<gene>
    <name evidence="8" type="ORF">LPMP_355330</name>
</gene>
<proteinExistence type="inferred from homology"/>
<keyword evidence="3" id="KW-0853">WD repeat</keyword>
<dbReference type="eggNOG" id="ENOG502S33R">
    <property type="taxonomic scope" value="Eukaryota"/>
</dbReference>
<evidence type="ECO:0000256" key="1">
    <source>
        <dbReference type="ARBA" id="ARBA00004496"/>
    </source>
</evidence>
<keyword evidence="2" id="KW-0963">Cytoplasm</keyword>
<dbReference type="InterPro" id="IPR015943">
    <property type="entry name" value="WD40/YVTN_repeat-like_dom_sf"/>
</dbReference>
<dbReference type="KEGG" id="lpan:LPMP_355330"/>
<evidence type="ECO:0000313" key="9">
    <source>
        <dbReference type="Proteomes" id="UP000063063"/>
    </source>
</evidence>
<dbReference type="GO" id="GO:0005737">
    <property type="term" value="C:cytoplasm"/>
    <property type="evidence" value="ECO:0007669"/>
    <property type="project" value="UniProtKB-SubCell"/>
</dbReference>
<name>A0A088S2S7_LEIPA</name>
<dbReference type="InterPro" id="IPR036322">
    <property type="entry name" value="WD40_repeat_dom_sf"/>
</dbReference>
<organism evidence="8 9">
    <name type="scientific">Leishmania panamensis</name>
    <dbReference type="NCBI Taxonomy" id="5679"/>
    <lineage>
        <taxon>Eukaryota</taxon>
        <taxon>Discoba</taxon>
        <taxon>Euglenozoa</taxon>
        <taxon>Kinetoplastea</taxon>
        <taxon>Metakinetoplastina</taxon>
        <taxon>Trypanosomatida</taxon>
        <taxon>Trypanosomatidae</taxon>
        <taxon>Leishmaniinae</taxon>
        <taxon>Leishmania</taxon>
        <taxon>Leishmania guyanensis species complex</taxon>
    </lineage>
</organism>
<dbReference type="Gene3D" id="2.130.10.10">
    <property type="entry name" value="YVTN repeat-like/Quinoprotein amine dehydrogenase"/>
    <property type="match status" value="2"/>
</dbReference>
<dbReference type="InterPro" id="IPR001680">
    <property type="entry name" value="WD40_rpt"/>
</dbReference>
<dbReference type="SUPFAM" id="SSF50978">
    <property type="entry name" value="WD40 repeat-like"/>
    <property type="match status" value="2"/>
</dbReference>
<dbReference type="VEuPathDB" id="TriTrypDB:LPMP_355330"/>
<dbReference type="GeneID" id="22579561"/>
<evidence type="ECO:0000256" key="2">
    <source>
        <dbReference type="ARBA" id="ARBA00022490"/>
    </source>
</evidence>
<evidence type="ECO:0000256" key="4">
    <source>
        <dbReference type="ARBA" id="ARBA00022694"/>
    </source>
</evidence>
<dbReference type="PANTHER" id="PTHR14344">
    <property type="entry name" value="WD REPEAT PROTEIN"/>
    <property type="match status" value="1"/>
</dbReference>
<dbReference type="SMART" id="SM00320">
    <property type="entry name" value="WD40"/>
    <property type="match status" value="5"/>
</dbReference>
<evidence type="ECO:0000256" key="5">
    <source>
        <dbReference type="ARBA" id="ARBA00022737"/>
    </source>
</evidence>
<comment type="similarity">
    <text evidence="6">Belongs to the WD repeat WDR6 family.</text>
</comment>
<dbReference type="PANTHER" id="PTHR14344:SF3">
    <property type="entry name" value="WD REPEAT-CONTAINING PROTEIN 6"/>
    <property type="match status" value="1"/>
</dbReference>
<protein>
    <submittedName>
        <fullName evidence="8">Uncharacterized protein</fullName>
    </submittedName>
</protein>
<dbReference type="OrthoDB" id="272652at2759"/>
<comment type="subcellular location">
    <subcellularLocation>
        <location evidence="1">Cytoplasm</location>
    </subcellularLocation>
</comment>
<dbReference type="GO" id="GO:0030488">
    <property type="term" value="P:tRNA methylation"/>
    <property type="evidence" value="ECO:0007669"/>
    <property type="project" value="TreeGrafter"/>
</dbReference>
<feature type="region of interest" description="Disordered" evidence="7">
    <location>
        <begin position="1139"/>
        <end position="1167"/>
    </location>
</feature>
<evidence type="ECO:0000256" key="7">
    <source>
        <dbReference type="SAM" id="MobiDB-lite"/>
    </source>
</evidence>